<feature type="compositionally biased region" description="Polar residues" evidence="1">
    <location>
        <begin position="563"/>
        <end position="577"/>
    </location>
</feature>
<dbReference type="InterPro" id="IPR004343">
    <property type="entry name" value="Plus-3_dom"/>
</dbReference>
<dbReference type="InterPro" id="IPR036128">
    <property type="entry name" value="Plus3-like_sf"/>
</dbReference>
<evidence type="ECO:0000313" key="3">
    <source>
        <dbReference type="EMBL" id="GMN53502.1"/>
    </source>
</evidence>
<protein>
    <recommendedName>
        <fullName evidence="2">Plus3 domain-containing protein</fullName>
    </recommendedName>
</protein>
<dbReference type="SUPFAM" id="SSF159042">
    <property type="entry name" value="Plus3-like"/>
    <property type="match status" value="1"/>
</dbReference>
<dbReference type="PANTHER" id="PTHR38940:SF4">
    <property type="entry name" value="OS01G0775100 PROTEIN"/>
    <property type="match status" value="1"/>
</dbReference>
<feature type="compositionally biased region" description="Polar residues" evidence="1">
    <location>
        <begin position="284"/>
        <end position="295"/>
    </location>
</feature>
<reference evidence="3" key="1">
    <citation type="submission" date="2023-07" db="EMBL/GenBank/DDBJ databases">
        <title>draft genome sequence of fig (Ficus carica).</title>
        <authorList>
            <person name="Takahashi T."/>
            <person name="Nishimura K."/>
        </authorList>
    </citation>
    <scope>NUCLEOTIDE SEQUENCE</scope>
</reference>
<dbReference type="PROSITE" id="PS51360">
    <property type="entry name" value="PLUS3"/>
    <property type="match status" value="1"/>
</dbReference>
<comment type="caution">
    <text evidence="3">The sequence shown here is derived from an EMBL/GenBank/DDBJ whole genome shotgun (WGS) entry which is preliminary data.</text>
</comment>
<dbReference type="AlphaFoldDB" id="A0AA88DFN9"/>
<feature type="compositionally biased region" description="Basic and acidic residues" evidence="1">
    <location>
        <begin position="296"/>
        <end position="325"/>
    </location>
</feature>
<feature type="compositionally biased region" description="Basic and acidic residues" evidence="1">
    <location>
        <begin position="116"/>
        <end position="126"/>
    </location>
</feature>
<evidence type="ECO:0000313" key="4">
    <source>
        <dbReference type="Proteomes" id="UP001187192"/>
    </source>
</evidence>
<feature type="domain" description="Plus3" evidence="2">
    <location>
        <begin position="767"/>
        <end position="896"/>
    </location>
</feature>
<gene>
    <name evidence="3" type="ORF">TIFTF001_022624</name>
</gene>
<dbReference type="EMBL" id="BTGU01000046">
    <property type="protein sequence ID" value="GMN53502.1"/>
    <property type="molecule type" value="Genomic_DNA"/>
</dbReference>
<feature type="region of interest" description="Disordered" evidence="1">
    <location>
        <begin position="463"/>
        <end position="484"/>
    </location>
</feature>
<feature type="region of interest" description="Disordered" evidence="1">
    <location>
        <begin position="90"/>
        <end position="130"/>
    </location>
</feature>
<dbReference type="Pfam" id="PF03126">
    <property type="entry name" value="Plus-3"/>
    <property type="match status" value="1"/>
</dbReference>
<evidence type="ECO:0000256" key="1">
    <source>
        <dbReference type="SAM" id="MobiDB-lite"/>
    </source>
</evidence>
<dbReference type="PANTHER" id="PTHR38940">
    <property type="entry name" value="PLUS3 DOMAIN-CONTAINING PROTEIN"/>
    <property type="match status" value="1"/>
</dbReference>
<feature type="region of interest" description="Disordered" evidence="1">
    <location>
        <begin position="538"/>
        <end position="578"/>
    </location>
</feature>
<organism evidence="3 4">
    <name type="scientific">Ficus carica</name>
    <name type="common">Common fig</name>
    <dbReference type="NCBI Taxonomy" id="3494"/>
    <lineage>
        <taxon>Eukaryota</taxon>
        <taxon>Viridiplantae</taxon>
        <taxon>Streptophyta</taxon>
        <taxon>Embryophyta</taxon>
        <taxon>Tracheophyta</taxon>
        <taxon>Spermatophyta</taxon>
        <taxon>Magnoliopsida</taxon>
        <taxon>eudicotyledons</taxon>
        <taxon>Gunneridae</taxon>
        <taxon>Pentapetalae</taxon>
        <taxon>rosids</taxon>
        <taxon>fabids</taxon>
        <taxon>Rosales</taxon>
        <taxon>Moraceae</taxon>
        <taxon>Ficeae</taxon>
        <taxon>Ficus</taxon>
    </lineage>
</organism>
<feature type="region of interest" description="Disordered" evidence="1">
    <location>
        <begin position="268"/>
        <end position="333"/>
    </location>
</feature>
<dbReference type="Gene3D" id="3.90.70.200">
    <property type="entry name" value="Plus-3 domain"/>
    <property type="match status" value="1"/>
</dbReference>
<dbReference type="SMART" id="SM00719">
    <property type="entry name" value="Plus3"/>
    <property type="match status" value="1"/>
</dbReference>
<sequence>MNVDNKNVDIDPVTDLELALGYSRQCIQRRLNNDSGAGANAGPSNVALLPAQGVTGSRKPDTDNNHAVGDYLFLTSIDTSLQMTSGAAGVMPVRGPRAEDKAGVGGDAEEINTAPRETDQKEDLGDGKGVGISGCVESRIAETTETGENQFSVLPGRVYRKSTDILSIKYDHSEPDEAQSEPLSEGADRNVGCSNYSLRMDLKVTSEAHHMNESEAPIDVVGNQIFQGRRKSFEKIESTAENDLQNLKSEYVFSAANDTILRLEFSPQVKGSSQQAEDMPPESKTVSAKNSPTNSRVDERRRKGKEKAISDGMLRKDDEDSHESVESCNSAGLFPTGKRRRSFDEDLVVGTQGFKKQIHHAHGSTSYTRQDSSFMNWISNMMKGFPQSVQEEAPFPLSIAGPDVGHENLDKNLISTINKNQDPGSKIIGFQSIFQSLYCAKAEVQETRMLNVEYQVEEGSRELVSSNKMSNNNSTPGPCQAENSNLAGKQFLVVNERFNESTSGNREGSAVQPKTPLDKFADSLEKCSTNSEENKSKCQLAFSSKEKERTNSNSSLGKRKTSSAEQVNSGLPSTGKTVSKFCHRNDSLGSNWITRFAAKIPSSSANPDNLNPSVGLSRNRSLECLKIIPHAQNHIGFHADSAVFEARDHSSEDQPLVSGKELQMISSKITGHDDPTSTYKLPFSKLDNLKPSTGNKESLMLQSDKDGQFQADVNSKADEITDFEKNKSSTSPVMELRASSSVEKMSKENRIMPLSSFVSEQNPDVADGLFDAVKRLRLSRRDIMKWKNSRMSLSQLDGFFLRLRLGKWEEGLGGTGYHVACIIGTQGDNESEDAKSSILVKVGGIKCLIESRFVSNNDFLEDELMAWWSITSRNGDKIPSEEDMRVKVKTKRMLGF</sequence>
<name>A0AA88DFN9_FICCA</name>
<dbReference type="Proteomes" id="UP001187192">
    <property type="component" value="Unassembled WGS sequence"/>
</dbReference>
<dbReference type="GO" id="GO:0003677">
    <property type="term" value="F:DNA binding"/>
    <property type="evidence" value="ECO:0007669"/>
    <property type="project" value="InterPro"/>
</dbReference>
<proteinExistence type="predicted"/>
<evidence type="ECO:0000259" key="2">
    <source>
        <dbReference type="PROSITE" id="PS51360"/>
    </source>
</evidence>
<accession>A0AA88DFN9</accession>
<keyword evidence="4" id="KW-1185">Reference proteome</keyword>